<dbReference type="HOGENOM" id="CLU_3050088_0_0_1"/>
<dbReference type="EMBL" id="FQ790337">
    <property type="protein sequence ID" value="CCD51443.1"/>
    <property type="molecule type" value="Genomic_DNA"/>
</dbReference>
<dbReference type="Proteomes" id="UP000008177">
    <property type="component" value="Unplaced contigs"/>
</dbReference>
<dbReference type="InParanoid" id="G2YIA6"/>
<evidence type="ECO:0000313" key="2">
    <source>
        <dbReference type="Proteomes" id="UP000008177"/>
    </source>
</evidence>
<organism evidence="1 2">
    <name type="scientific">Botryotinia fuckeliana (strain T4)</name>
    <name type="common">Noble rot fungus</name>
    <name type="synonym">Botrytis cinerea</name>
    <dbReference type="NCBI Taxonomy" id="999810"/>
    <lineage>
        <taxon>Eukaryota</taxon>
        <taxon>Fungi</taxon>
        <taxon>Dikarya</taxon>
        <taxon>Ascomycota</taxon>
        <taxon>Pezizomycotina</taxon>
        <taxon>Leotiomycetes</taxon>
        <taxon>Helotiales</taxon>
        <taxon>Sclerotiniaceae</taxon>
        <taxon>Botrytis</taxon>
    </lineage>
</organism>
<dbReference type="AlphaFoldDB" id="G2YIA6"/>
<sequence length="54" mass="5804">MYIPNPHLTFGHQTPHRVALAQLVDHCALTARKGGCWCLSSDCTVPISKGTAAK</sequence>
<name>G2YIA6_BOTF4</name>
<reference evidence="2" key="1">
    <citation type="journal article" date="2011" name="PLoS Genet.">
        <title>Genomic analysis of the necrotrophic fungal pathogens Sclerotinia sclerotiorum and Botrytis cinerea.</title>
        <authorList>
            <person name="Amselem J."/>
            <person name="Cuomo C.A."/>
            <person name="van Kan J.A."/>
            <person name="Viaud M."/>
            <person name="Benito E.P."/>
            <person name="Couloux A."/>
            <person name="Coutinho P.M."/>
            <person name="de Vries R.P."/>
            <person name="Dyer P.S."/>
            <person name="Fillinger S."/>
            <person name="Fournier E."/>
            <person name="Gout L."/>
            <person name="Hahn M."/>
            <person name="Kohn L."/>
            <person name="Lapalu N."/>
            <person name="Plummer K.M."/>
            <person name="Pradier J.M."/>
            <person name="Quevillon E."/>
            <person name="Sharon A."/>
            <person name="Simon A."/>
            <person name="ten Have A."/>
            <person name="Tudzynski B."/>
            <person name="Tudzynski P."/>
            <person name="Wincker P."/>
            <person name="Andrew M."/>
            <person name="Anthouard V."/>
            <person name="Beever R.E."/>
            <person name="Beffa R."/>
            <person name="Benoit I."/>
            <person name="Bouzid O."/>
            <person name="Brault B."/>
            <person name="Chen Z."/>
            <person name="Choquer M."/>
            <person name="Collemare J."/>
            <person name="Cotton P."/>
            <person name="Danchin E.G."/>
            <person name="Da Silva C."/>
            <person name="Gautier A."/>
            <person name="Giraud C."/>
            <person name="Giraud T."/>
            <person name="Gonzalez C."/>
            <person name="Grossetete S."/>
            <person name="Guldener U."/>
            <person name="Henrissat B."/>
            <person name="Howlett B.J."/>
            <person name="Kodira C."/>
            <person name="Kretschmer M."/>
            <person name="Lappartient A."/>
            <person name="Leroch M."/>
            <person name="Levis C."/>
            <person name="Mauceli E."/>
            <person name="Neuveglise C."/>
            <person name="Oeser B."/>
            <person name="Pearson M."/>
            <person name="Poulain J."/>
            <person name="Poussereau N."/>
            <person name="Quesneville H."/>
            <person name="Rascle C."/>
            <person name="Schumacher J."/>
            <person name="Segurens B."/>
            <person name="Sexton A."/>
            <person name="Silva E."/>
            <person name="Sirven C."/>
            <person name="Soanes D.M."/>
            <person name="Talbot N.J."/>
            <person name="Templeton M."/>
            <person name="Yandava C."/>
            <person name="Yarden O."/>
            <person name="Zeng Q."/>
            <person name="Rollins J.A."/>
            <person name="Lebrun M.H."/>
            <person name="Dickman M."/>
        </authorList>
    </citation>
    <scope>NUCLEOTIDE SEQUENCE [LARGE SCALE GENOMIC DNA]</scope>
    <source>
        <strain evidence="2">T4</strain>
    </source>
</reference>
<protein>
    <submittedName>
        <fullName evidence="1">Uncharacterized protein</fullName>
    </submittedName>
</protein>
<proteinExistence type="predicted"/>
<evidence type="ECO:0000313" key="1">
    <source>
        <dbReference type="EMBL" id="CCD51443.1"/>
    </source>
</evidence>
<accession>G2YIA6</accession>
<gene>
    <name evidence="1" type="ORF">BofuT4_uP017490.1</name>
</gene>